<dbReference type="PANTHER" id="PTHR11530">
    <property type="entry name" value="D-AMINO ACID OXIDASE"/>
    <property type="match status" value="1"/>
</dbReference>
<protein>
    <recommendedName>
        <fullName evidence="7">D-amino-acid oxidase</fullName>
        <ecNumber evidence="6">1.4.3.3</ecNumber>
    </recommendedName>
</protein>
<evidence type="ECO:0000256" key="2">
    <source>
        <dbReference type="ARBA" id="ARBA00006730"/>
    </source>
</evidence>
<keyword evidence="3" id="KW-0285">Flavoprotein</keyword>
<accession>A0ABQ3ZI39</accession>
<comment type="cofactor">
    <cofactor evidence="1">
        <name>FAD</name>
        <dbReference type="ChEBI" id="CHEBI:57692"/>
    </cofactor>
</comment>
<evidence type="ECO:0000256" key="5">
    <source>
        <dbReference type="ARBA" id="ARBA00023002"/>
    </source>
</evidence>
<evidence type="ECO:0000256" key="6">
    <source>
        <dbReference type="ARBA" id="ARBA00039101"/>
    </source>
</evidence>
<reference evidence="10 11" key="1">
    <citation type="submission" date="2021-01" db="EMBL/GenBank/DDBJ databases">
        <title>Whole genome shotgun sequence of Actinoplanes humidus NBRC 14915.</title>
        <authorList>
            <person name="Komaki H."/>
            <person name="Tamura T."/>
        </authorList>
    </citation>
    <scope>NUCLEOTIDE SEQUENCE [LARGE SCALE GENOMIC DNA]</scope>
    <source>
        <strain evidence="10 11">NBRC 14915</strain>
    </source>
</reference>
<comment type="catalytic activity">
    <reaction evidence="8">
        <text>a D-alpha-amino acid + O2 + H2O = a 2-oxocarboxylate + H2O2 + NH4(+)</text>
        <dbReference type="Rhea" id="RHEA:21816"/>
        <dbReference type="ChEBI" id="CHEBI:15377"/>
        <dbReference type="ChEBI" id="CHEBI:15379"/>
        <dbReference type="ChEBI" id="CHEBI:16240"/>
        <dbReference type="ChEBI" id="CHEBI:28938"/>
        <dbReference type="ChEBI" id="CHEBI:35179"/>
        <dbReference type="ChEBI" id="CHEBI:59871"/>
        <dbReference type="EC" id="1.4.3.3"/>
    </reaction>
    <physiologicalReaction direction="left-to-right" evidence="8">
        <dbReference type="Rhea" id="RHEA:21817"/>
    </physiologicalReaction>
</comment>
<keyword evidence="5" id="KW-0560">Oxidoreductase</keyword>
<dbReference type="SUPFAM" id="SSF51971">
    <property type="entry name" value="Nucleotide-binding domain"/>
    <property type="match status" value="1"/>
</dbReference>
<evidence type="ECO:0000256" key="7">
    <source>
        <dbReference type="ARBA" id="ARBA00039751"/>
    </source>
</evidence>
<evidence type="ECO:0000313" key="10">
    <source>
        <dbReference type="EMBL" id="GIE18250.1"/>
    </source>
</evidence>
<sequence>MPDVIVVGGGIIGLTAAARLRDQGATVTIWSAHDPLDTTSAVAAAVWYPTRTDYDPRVLTWAAATYTEFRHQAAQHIPGVLLRPTRNILTPAAAPEPSAVAASAPAGAASERGRAAVAGAVSEPWWASAAGEVTYAGKEIHFEAPLVEMDTYLPWLRTHLESSGVRLHKRRISDLSEALAQASVVVNATGLAAGRLCQDPNVFPVRGQILIVANPGLTTSIRTETDPPTYIHPRTSDVVLGGTYQEGNATLTPDRATRAAILQRCVALVPELAEATILTEKVGLRPARHGGPRVEAEPRDDGTIIHAYGHGGAGMTLSWGCADEITHLARQAA</sequence>
<dbReference type="Proteomes" id="UP000603200">
    <property type="component" value="Unassembled WGS sequence"/>
</dbReference>
<dbReference type="InterPro" id="IPR006076">
    <property type="entry name" value="FAD-dep_OxRdtase"/>
</dbReference>
<evidence type="ECO:0000256" key="3">
    <source>
        <dbReference type="ARBA" id="ARBA00022630"/>
    </source>
</evidence>
<dbReference type="Pfam" id="PF01266">
    <property type="entry name" value="DAO"/>
    <property type="match status" value="1"/>
</dbReference>
<dbReference type="EC" id="1.4.3.3" evidence="6"/>
<evidence type="ECO:0000259" key="9">
    <source>
        <dbReference type="Pfam" id="PF01266"/>
    </source>
</evidence>
<dbReference type="InterPro" id="IPR006181">
    <property type="entry name" value="D-amino_acid_oxidase_CS"/>
</dbReference>
<feature type="domain" description="FAD dependent oxidoreductase" evidence="9">
    <location>
        <begin position="3"/>
        <end position="328"/>
    </location>
</feature>
<comment type="caution">
    <text evidence="10">The sequence shown here is derived from an EMBL/GenBank/DDBJ whole genome shotgun (WGS) entry which is preliminary data.</text>
</comment>
<dbReference type="PROSITE" id="PS00677">
    <property type="entry name" value="DAO"/>
    <property type="match status" value="1"/>
</dbReference>
<dbReference type="PIRSF" id="PIRSF000189">
    <property type="entry name" value="D-aa_oxidase"/>
    <property type="match status" value="1"/>
</dbReference>
<dbReference type="Gene3D" id="3.30.9.10">
    <property type="entry name" value="D-Amino Acid Oxidase, subunit A, domain 2"/>
    <property type="match status" value="1"/>
</dbReference>
<evidence type="ECO:0000256" key="4">
    <source>
        <dbReference type="ARBA" id="ARBA00022827"/>
    </source>
</evidence>
<gene>
    <name evidence="10" type="ORF">Ahu01nite_013520</name>
</gene>
<dbReference type="InterPro" id="IPR023209">
    <property type="entry name" value="DAO"/>
</dbReference>
<name>A0ABQ3ZI39_9ACTN</name>
<evidence type="ECO:0000313" key="11">
    <source>
        <dbReference type="Proteomes" id="UP000603200"/>
    </source>
</evidence>
<organism evidence="10 11">
    <name type="scientific">Winogradskya humida</name>
    <dbReference type="NCBI Taxonomy" id="113566"/>
    <lineage>
        <taxon>Bacteria</taxon>
        <taxon>Bacillati</taxon>
        <taxon>Actinomycetota</taxon>
        <taxon>Actinomycetes</taxon>
        <taxon>Micromonosporales</taxon>
        <taxon>Micromonosporaceae</taxon>
        <taxon>Winogradskya</taxon>
    </lineage>
</organism>
<dbReference type="EMBL" id="BOMN01000017">
    <property type="protein sequence ID" value="GIE18250.1"/>
    <property type="molecule type" value="Genomic_DNA"/>
</dbReference>
<keyword evidence="4" id="KW-0274">FAD</keyword>
<dbReference type="RefSeq" id="WP_203835523.1">
    <property type="nucleotide sequence ID" value="NZ_BAAATV010000004.1"/>
</dbReference>
<keyword evidence="11" id="KW-1185">Reference proteome</keyword>
<evidence type="ECO:0000256" key="1">
    <source>
        <dbReference type="ARBA" id="ARBA00001974"/>
    </source>
</evidence>
<comment type="similarity">
    <text evidence="2">Belongs to the DAMOX/DASOX family.</text>
</comment>
<dbReference type="Gene3D" id="3.40.50.720">
    <property type="entry name" value="NAD(P)-binding Rossmann-like Domain"/>
    <property type="match status" value="1"/>
</dbReference>
<evidence type="ECO:0000256" key="8">
    <source>
        <dbReference type="ARBA" id="ARBA00049547"/>
    </source>
</evidence>
<proteinExistence type="inferred from homology"/>
<dbReference type="PANTHER" id="PTHR11530:SF11">
    <property type="entry name" value="D-ASPARTATE OXIDASE"/>
    <property type="match status" value="1"/>
</dbReference>
<dbReference type="SUPFAM" id="SSF54373">
    <property type="entry name" value="FAD-linked reductases, C-terminal domain"/>
    <property type="match status" value="1"/>
</dbReference>